<sequence>MSPPLPSIPSSSTQFDGPVESSPASQSPTTLASSEPRNKLCLVVGHIYPSSRASKQTIRIIKLHLDKDGYTWHGESFIGKSFRGKGYYGYVESSLREIMHSMAEKYGREPTPMKVFTYTHTKDHDGHTFVYRRAVSVNAGSEAEPRIDELSLYLEATGGKTKRKVYGIRSQAS</sequence>
<organism evidence="2 3">
    <name type="scientific">Jatropha curcas</name>
    <name type="common">Barbados nut</name>
    <dbReference type="NCBI Taxonomy" id="180498"/>
    <lineage>
        <taxon>Eukaryota</taxon>
        <taxon>Viridiplantae</taxon>
        <taxon>Streptophyta</taxon>
        <taxon>Embryophyta</taxon>
        <taxon>Tracheophyta</taxon>
        <taxon>Spermatophyta</taxon>
        <taxon>Magnoliopsida</taxon>
        <taxon>eudicotyledons</taxon>
        <taxon>Gunneridae</taxon>
        <taxon>Pentapetalae</taxon>
        <taxon>rosids</taxon>
        <taxon>fabids</taxon>
        <taxon>Malpighiales</taxon>
        <taxon>Euphorbiaceae</taxon>
        <taxon>Crotonoideae</taxon>
        <taxon>Jatropheae</taxon>
        <taxon>Jatropha</taxon>
    </lineage>
</organism>
<evidence type="ECO:0000256" key="1">
    <source>
        <dbReference type="SAM" id="MobiDB-lite"/>
    </source>
</evidence>
<feature type="region of interest" description="Disordered" evidence="1">
    <location>
        <begin position="1"/>
        <end position="35"/>
    </location>
</feature>
<gene>
    <name evidence="2" type="ORF">JCGZ_22297</name>
</gene>
<protein>
    <submittedName>
        <fullName evidence="2">Uncharacterized protein</fullName>
    </submittedName>
</protein>
<accession>A0A067JR17</accession>
<evidence type="ECO:0000313" key="2">
    <source>
        <dbReference type="EMBL" id="KDP26322.1"/>
    </source>
</evidence>
<name>A0A067JR17_JATCU</name>
<reference evidence="2 3" key="1">
    <citation type="journal article" date="2014" name="PLoS ONE">
        <title>Global Analysis of Gene Expression Profiles in Physic Nut (Jatropha curcas L.) Seedlings Exposed to Salt Stress.</title>
        <authorList>
            <person name="Zhang L."/>
            <person name="Zhang C."/>
            <person name="Wu P."/>
            <person name="Chen Y."/>
            <person name="Li M."/>
            <person name="Jiang H."/>
            <person name="Wu G."/>
        </authorList>
    </citation>
    <scope>NUCLEOTIDE SEQUENCE [LARGE SCALE GENOMIC DNA]</scope>
    <source>
        <strain evidence="3">cv. GZQX0401</strain>
        <tissue evidence="2">Young leaves</tissue>
    </source>
</reference>
<dbReference type="EMBL" id="KK914896">
    <property type="protein sequence ID" value="KDP26322.1"/>
    <property type="molecule type" value="Genomic_DNA"/>
</dbReference>
<dbReference type="OrthoDB" id="1302510at2759"/>
<feature type="compositionally biased region" description="Polar residues" evidence="1">
    <location>
        <begin position="22"/>
        <end position="35"/>
    </location>
</feature>
<dbReference type="AlphaFoldDB" id="A0A067JR17"/>
<keyword evidence="3" id="KW-1185">Reference proteome</keyword>
<proteinExistence type="predicted"/>
<dbReference type="Proteomes" id="UP000027138">
    <property type="component" value="Unassembled WGS sequence"/>
</dbReference>
<evidence type="ECO:0000313" key="3">
    <source>
        <dbReference type="Proteomes" id="UP000027138"/>
    </source>
</evidence>